<dbReference type="Proteomes" id="UP001558613">
    <property type="component" value="Unassembled WGS sequence"/>
</dbReference>
<name>A0ABR3P1E5_9TELE</name>
<protein>
    <submittedName>
        <fullName evidence="2">Uncharacterized protein</fullName>
    </submittedName>
</protein>
<sequence>MLMLKSVGKDWINGASEGWKRERWKRNGWRERARVSVLHACVPARCISALLQRLTEFAHDNAPCQKQVHKPRDRLREGERREWRQ</sequence>
<feature type="region of interest" description="Disordered" evidence="1">
    <location>
        <begin position="65"/>
        <end position="85"/>
    </location>
</feature>
<accession>A0ABR3P1E5</accession>
<reference evidence="2 3" key="1">
    <citation type="submission" date="2023-09" db="EMBL/GenBank/DDBJ databases">
        <authorList>
            <person name="Wang M."/>
        </authorList>
    </citation>
    <scope>NUCLEOTIDE SEQUENCE [LARGE SCALE GENOMIC DNA]</scope>
    <source>
        <strain evidence="2">GT-2023</strain>
        <tissue evidence="2">Liver</tissue>
    </source>
</reference>
<evidence type="ECO:0000313" key="3">
    <source>
        <dbReference type="Proteomes" id="UP001558613"/>
    </source>
</evidence>
<evidence type="ECO:0000313" key="2">
    <source>
        <dbReference type="EMBL" id="KAL1282636.1"/>
    </source>
</evidence>
<comment type="caution">
    <text evidence="2">The sequence shown here is derived from an EMBL/GenBank/DDBJ whole genome shotgun (WGS) entry which is preliminary data.</text>
</comment>
<evidence type="ECO:0000256" key="1">
    <source>
        <dbReference type="SAM" id="MobiDB-lite"/>
    </source>
</evidence>
<dbReference type="EMBL" id="JAYMGO010000001">
    <property type="protein sequence ID" value="KAL1282636.1"/>
    <property type="molecule type" value="Genomic_DNA"/>
</dbReference>
<feature type="compositionally biased region" description="Basic and acidic residues" evidence="1">
    <location>
        <begin position="74"/>
        <end position="85"/>
    </location>
</feature>
<proteinExistence type="predicted"/>
<organism evidence="2 3">
    <name type="scientific">Cirrhinus molitorella</name>
    <name type="common">mud carp</name>
    <dbReference type="NCBI Taxonomy" id="172907"/>
    <lineage>
        <taxon>Eukaryota</taxon>
        <taxon>Metazoa</taxon>
        <taxon>Chordata</taxon>
        <taxon>Craniata</taxon>
        <taxon>Vertebrata</taxon>
        <taxon>Euteleostomi</taxon>
        <taxon>Actinopterygii</taxon>
        <taxon>Neopterygii</taxon>
        <taxon>Teleostei</taxon>
        <taxon>Ostariophysi</taxon>
        <taxon>Cypriniformes</taxon>
        <taxon>Cyprinidae</taxon>
        <taxon>Labeoninae</taxon>
        <taxon>Labeonini</taxon>
        <taxon>Cirrhinus</taxon>
    </lineage>
</organism>
<keyword evidence="3" id="KW-1185">Reference proteome</keyword>
<gene>
    <name evidence="2" type="ORF">QQF64_001439</name>
</gene>